<dbReference type="SUPFAM" id="SSF50965">
    <property type="entry name" value="Galactose oxidase, central domain"/>
    <property type="match status" value="1"/>
</dbReference>
<proteinExistence type="predicted"/>
<name>A0A0F9ELQ8_9ZZZZ</name>
<organism evidence="1">
    <name type="scientific">marine sediment metagenome</name>
    <dbReference type="NCBI Taxonomy" id="412755"/>
    <lineage>
        <taxon>unclassified sequences</taxon>
        <taxon>metagenomes</taxon>
        <taxon>ecological metagenomes</taxon>
    </lineage>
</organism>
<protein>
    <submittedName>
        <fullName evidence="1">Uncharacterized protein</fullName>
    </submittedName>
</protein>
<dbReference type="EMBL" id="LAZR01026944">
    <property type="protein sequence ID" value="KKL67206.1"/>
    <property type="molecule type" value="Genomic_DNA"/>
</dbReference>
<dbReference type="InterPro" id="IPR011043">
    <property type="entry name" value="Gal_Oxase/kelch_b-propeller"/>
</dbReference>
<evidence type="ECO:0000313" key="1">
    <source>
        <dbReference type="EMBL" id="KKL67206.1"/>
    </source>
</evidence>
<dbReference type="InterPro" id="IPR015915">
    <property type="entry name" value="Kelch-typ_b-propeller"/>
</dbReference>
<sequence length="424" mass="48154">MRAILTVAVLVGLTSGTLADEDGGAAARFNPHVAVMKDNSWVKLPTPKVHPITRSSSPWMPYAPTAGAAFLWGCGHAKYDNDLWTYNLARNVWTEKLKTEPSAVADPDVIKIKDGVLMTRRERPTSFHQWGLLDYDGDREVLWYARMGGWQGVYNHRDHFKKIGREIRREGDAGKHARLRKTGPALWQYSLKTNEWKLIYTRDPSGCTRHSGYIRYFPPMRRLIMTPKWVSPNEDRQDFKMYDPAANKWEPLKVTWKPIDKGLSPYWVYGHSPIVYDAKRKALVLILGAGGTWLLDPAAKTMVQVVPKAKSLPSNLDGPVGAFVYDSVNATTLGIFADYKTYGGGRQLKARGFPADEAHVWALDVKQGKWVRQPRPADGVLPAADRGHMVHHFYDPVHNATVVYKGGYNSPHTETWVYRYRRRR</sequence>
<reference evidence="1" key="1">
    <citation type="journal article" date="2015" name="Nature">
        <title>Complex archaea that bridge the gap between prokaryotes and eukaryotes.</title>
        <authorList>
            <person name="Spang A."/>
            <person name="Saw J.H."/>
            <person name="Jorgensen S.L."/>
            <person name="Zaremba-Niedzwiedzka K."/>
            <person name="Martijn J."/>
            <person name="Lind A.E."/>
            <person name="van Eijk R."/>
            <person name="Schleper C."/>
            <person name="Guy L."/>
            <person name="Ettema T.J."/>
        </authorList>
    </citation>
    <scope>NUCLEOTIDE SEQUENCE</scope>
</reference>
<gene>
    <name evidence="1" type="ORF">LCGC14_2137300</name>
</gene>
<dbReference type="AlphaFoldDB" id="A0A0F9ELQ8"/>
<comment type="caution">
    <text evidence="1">The sequence shown here is derived from an EMBL/GenBank/DDBJ whole genome shotgun (WGS) entry which is preliminary data.</text>
</comment>
<dbReference type="Gene3D" id="2.120.10.80">
    <property type="entry name" value="Kelch-type beta propeller"/>
    <property type="match status" value="1"/>
</dbReference>
<accession>A0A0F9ELQ8</accession>